<organism evidence="6 7">
    <name type="scientific">Lichtheimia ornata</name>
    <dbReference type="NCBI Taxonomy" id="688661"/>
    <lineage>
        <taxon>Eukaryota</taxon>
        <taxon>Fungi</taxon>
        <taxon>Fungi incertae sedis</taxon>
        <taxon>Mucoromycota</taxon>
        <taxon>Mucoromycotina</taxon>
        <taxon>Mucoromycetes</taxon>
        <taxon>Mucorales</taxon>
        <taxon>Lichtheimiaceae</taxon>
        <taxon>Lichtheimia</taxon>
    </lineage>
</organism>
<proteinExistence type="inferred from homology"/>
<feature type="transmembrane region" description="Helical" evidence="4">
    <location>
        <begin position="138"/>
        <end position="158"/>
    </location>
</feature>
<keyword evidence="4" id="KW-0472">Membrane</keyword>
<evidence type="ECO:0000256" key="3">
    <source>
        <dbReference type="SAM" id="MobiDB-lite"/>
    </source>
</evidence>
<dbReference type="AlphaFoldDB" id="A0AAD7Y324"/>
<feature type="transmembrane region" description="Helical" evidence="4">
    <location>
        <begin position="378"/>
        <end position="399"/>
    </location>
</feature>
<feature type="region of interest" description="Disordered" evidence="3">
    <location>
        <begin position="179"/>
        <end position="206"/>
    </location>
</feature>
<dbReference type="InterPro" id="IPR036259">
    <property type="entry name" value="MFS_trans_sf"/>
</dbReference>
<evidence type="ECO:0000313" key="7">
    <source>
        <dbReference type="Proteomes" id="UP001234581"/>
    </source>
</evidence>
<feature type="domain" description="Major facilitator superfamily (MFS) profile" evidence="5">
    <location>
        <begin position="1"/>
        <end position="404"/>
    </location>
</feature>
<dbReference type="EMBL" id="JARTCD010000003">
    <property type="protein sequence ID" value="KAJ8662863.1"/>
    <property type="molecule type" value="Genomic_DNA"/>
</dbReference>
<feature type="transmembrane region" description="Helical" evidence="4">
    <location>
        <begin position="261"/>
        <end position="280"/>
    </location>
</feature>
<reference evidence="6 7" key="1">
    <citation type="submission" date="2023-03" db="EMBL/GenBank/DDBJ databases">
        <title>Genome sequence of Lichtheimia ornata CBS 291.66.</title>
        <authorList>
            <person name="Mohabir J.T."/>
            <person name="Shea T.P."/>
            <person name="Kurbessoian T."/>
            <person name="Berby B."/>
            <person name="Fontaine J."/>
            <person name="Livny J."/>
            <person name="Gnirke A."/>
            <person name="Stajich J.E."/>
            <person name="Cuomo C.A."/>
        </authorList>
    </citation>
    <scope>NUCLEOTIDE SEQUENCE [LARGE SCALE GENOMIC DNA]</scope>
    <source>
        <strain evidence="6">CBS 291.66</strain>
    </source>
</reference>
<keyword evidence="7" id="KW-1185">Reference proteome</keyword>
<feature type="transmembrane region" description="Helical" evidence="4">
    <location>
        <begin position="50"/>
        <end position="68"/>
    </location>
</feature>
<dbReference type="PANTHER" id="PTHR11360">
    <property type="entry name" value="MONOCARBOXYLATE TRANSPORTER"/>
    <property type="match status" value="1"/>
</dbReference>
<feature type="transmembrane region" description="Helical" evidence="4">
    <location>
        <begin position="345"/>
        <end position="366"/>
    </location>
</feature>
<comment type="subcellular location">
    <subcellularLocation>
        <location evidence="1">Membrane</location>
        <topology evidence="1">Multi-pass membrane protein</topology>
    </subcellularLocation>
</comment>
<evidence type="ECO:0000259" key="5">
    <source>
        <dbReference type="PROSITE" id="PS50850"/>
    </source>
</evidence>
<feature type="transmembrane region" description="Helical" evidence="4">
    <location>
        <begin position="74"/>
        <end position="93"/>
    </location>
</feature>
<gene>
    <name evidence="6" type="ORF">O0I10_001039</name>
</gene>
<sequence length="411" mass="45204">MQEYFTRVVFKDAPNAQLGLTLVGTTIEIFANMMGPLYQYLTSRYGVRPVLILGTFLVVLGLEMSGFATKIWHLVVFQGAIFGIGASLLYVAAMMVPSQWFNHRASLAMGAVTSGSCLGGVTLPFLMTAINNRLGAAWTYRIVGFVCLGANAVTCLLVKEKFPSNVKVKGHENNEHLEQTPTSAADNDNDHHQQQSKQHHQQGEKARNKTFNLEVFKNINFIIWMASGIISTAGYFIPFFFVPLHKAYATYLGLSTSDGTSLMAITSGSNFFGRICTGYLGDRIGRLNAHIISTLMTVISLLVLWMVADTYAKLVGFAIMFGFACSSFFIFLTPVTGRILSVEQVPTGISLMILSNIISVCGPPLATAIQNQVHDKPYLVLKLFTGVCYLVSFVLLMLLKIRMTRSLTSRI</sequence>
<dbReference type="PANTHER" id="PTHR11360:SF284">
    <property type="entry name" value="EG:103B4.3 PROTEIN-RELATED"/>
    <property type="match status" value="1"/>
</dbReference>
<dbReference type="InterPro" id="IPR020846">
    <property type="entry name" value="MFS_dom"/>
</dbReference>
<dbReference type="Proteomes" id="UP001234581">
    <property type="component" value="Unassembled WGS sequence"/>
</dbReference>
<feature type="transmembrane region" description="Helical" evidence="4">
    <location>
        <begin position="314"/>
        <end position="333"/>
    </location>
</feature>
<dbReference type="SUPFAM" id="SSF103473">
    <property type="entry name" value="MFS general substrate transporter"/>
    <property type="match status" value="1"/>
</dbReference>
<comment type="similarity">
    <text evidence="2">Belongs to the major facilitator superfamily. Monocarboxylate porter (TC 2.A.1.13) family.</text>
</comment>
<dbReference type="PROSITE" id="PS50850">
    <property type="entry name" value="MFS"/>
    <property type="match status" value="1"/>
</dbReference>
<feature type="transmembrane region" description="Helical" evidence="4">
    <location>
        <begin position="221"/>
        <end position="241"/>
    </location>
</feature>
<keyword evidence="4" id="KW-0812">Transmembrane</keyword>
<comment type="caution">
    <text evidence="6">The sequence shown here is derived from an EMBL/GenBank/DDBJ whole genome shotgun (WGS) entry which is preliminary data.</text>
</comment>
<dbReference type="GeneID" id="83208458"/>
<feature type="transmembrane region" description="Helical" evidence="4">
    <location>
        <begin position="20"/>
        <end position="38"/>
    </location>
</feature>
<feature type="transmembrane region" description="Helical" evidence="4">
    <location>
        <begin position="287"/>
        <end position="308"/>
    </location>
</feature>
<evidence type="ECO:0000256" key="1">
    <source>
        <dbReference type="ARBA" id="ARBA00004141"/>
    </source>
</evidence>
<evidence type="ECO:0000256" key="4">
    <source>
        <dbReference type="SAM" id="Phobius"/>
    </source>
</evidence>
<protein>
    <recommendedName>
        <fullName evidence="5">Major facilitator superfamily (MFS) profile domain-containing protein</fullName>
    </recommendedName>
</protein>
<name>A0AAD7Y324_9FUNG</name>
<dbReference type="Pfam" id="PF07690">
    <property type="entry name" value="MFS_1"/>
    <property type="match status" value="1"/>
</dbReference>
<evidence type="ECO:0000313" key="6">
    <source>
        <dbReference type="EMBL" id="KAJ8662863.1"/>
    </source>
</evidence>
<dbReference type="InterPro" id="IPR050327">
    <property type="entry name" value="Proton-linked_MCT"/>
</dbReference>
<dbReference type="RefSeq" id="XP_058347776.1">
    <property type="nucleotide sequence ID" value="XM_058481138.1"/>
</dbReference>
<dbReference type="GO" id="GO:0022857">
    <property type="term" value="F:transmembrane transporter activity"/>
    <property type="evidence" value="ECO:0007669"/>
    <property type="project" value="InterPro"/>
</dbReference>
<dbReference type="InterPro" id="IPR011701">
    <property type="entry name" value="MFS"/>
</dbReference>
<evidence type="ECO:0000256" key="2">
    <source>
        <dbReference type="ARBA" id="ARBA00006727"/>
    </source>
</evidence>
<accession>A0AAD7Y324</accession>
<keyword evidence="4" id="KW-1133">Transmembrane helix</keyword>
<dbReference type="GO" id="GO:0016020">
    <property type="term" value="C:membrane"/>
    <property type="evidence" value="ECO:0007669"/>
    <property type="project" value="UniProtKB-SubCell"/>
</dbReference>
<dbReference type="Gene3D" id="1.20.1250.20">
    <property type="entry name" value="MFS general substrate transporter like domains"/>
    <property type="match status" value="1"/>
</dbReference>
<feature type="transmembrane region" description="Helical" evidence="4">
    <location>
        <begin position="105"/>
        <end position="126"/>
    </location>
</feature>